<feature type="signal peptide" evidence="4">
    <location>
        <begin position="1"/>
        <end position="23"/>
    </location>
</feature>
<comment type="similarity">
    <text evidence="2">Belongs to the bacterial solute-binding protein 2 family.</text>
</comment>
<organism evidence="6 7">
    <name type="scientific">Notoacmeibacter marinus</name>
    <dbReference type="NCBI Taxonomy" id="1876515"/>
    <lineage>
        <taxon>Bacteria</taxon>
        <taxon>Pseudomonadati</taxon>
        <taxon>Pseudomonadota</taxon>
        <taxon>Alphaproteobacteria</taxon>
        <taxon>Hyphomicrobiales</taxon>
        <taxon>Notoacmeibacteraceae</taxon>
        <taxon>Notoacmeibacter</taxon>
    </lineage>
</organism>
<name>A0A231V3L9_9HYPH</name>
<dbReference type="AlphaFoldDB" id="A0A231V3L9"/>
<dbReference type="Proteomes" id="UP000215405">
    <property type="component" value="Unassembled WGS sequence"/>
</dbReference>
<reference evidence="7" key="1">
    <citation type="journal article" date="2017" name="Int. J. Syst. Evol. Microbiol.">
        <title>Notoacmeibacter marinus gen. nov., sp. nov., isolated from the gut of a limpet and proposal of Notoacmeibacteraceae fam. nov. in the order Rhizobiales of the class Alphaproteobacteria.</title>
        <authorList>
            <person name="Huang Z."/>
            <person name="Guo F."/>
            <person name="Lai Q."/>
        </authorList>
    </citation>
    <scope>NUCLEOTIDE SEQUENCE [LARGE SCALE GENOMIC DNA]</scope>
    <source>
        <strain evidence="7">XMTR2A4</strain>
    </source>
</reference>
<comment type="caution">
    <text evidence="6">The sequence shown here is derived from an EMBL/GenBank/DDBJ whole genome shotgun (WGS) entry which is preliminary data.</text>
</comment>
<dbReference type="PANTHER" id="PTHR46847">
    <property type="entry name" value="D-ALLOSE-BINDING PERIPLASMIC PROTEIN-RELATED"/>
    <property type="match status" value="1"/>
</dbReference>
<dbReference type="InterPro" id="IPR028082">
    <property type="entry name" value="Peripla_BP_I"/>
</dbReference>
<evidence type="ECO:0000313" key="7">
    <source>
        <dbReference type="Proteomes" id="UP000215405"/>
    </source>
</evidence>
<sequence>MLKHLMNTTLIVGFAVLASVAHAEDYPTPVPLADGAQAPIDAIKPKNETFRIAYMPPATEFNYYIAIGEGIKAVAKEEGVEVFMLAPQSGADINGQMGMIQDVLTQDVDAIIFGTHDEFAAAPLLKQAVDKGLAVVMINSDIPNFPTPIHGVVGYSQRNGTHKLADWAIENYGDEPLKVGVIEGQPGYHSTERVGGFLDGIEGNENFDVVVSIDGKWNVEGGNTAGMDILQSHPDLDMIFAANDYMIIGASYAAKALGRSDIVLLGNDGDTSGLEEIATGNVTATVNTSPFLMGKAAMHATLDALEGSYPGGWIETPTSIEDKDGAIAVLQEPEKLFPQPSKEY</sequence>
<evidence type="ECO:0000256" key="3">
    <source>
        <dbReference type="ARBA" id="ARBA00022729"/>
    </source>
</evidence>
<keyword evidence="7" id="KW-1185">Reference proteome</keyword>
<gene>
    <name evidence="6" type="ORF">B7H23_07900</name>
</gene>
<evidence type="ECO:0000313" key="6">
    <source>
        <dbReference type="EMBL" id="OXT02779.1"/>
    </source>
</evidence>
<evidence type="ECO:0000256" key="4">
    <source>
        <dbReference type="SAM" id="SignalP"/>
    </source>
</evidence>
<feature type="domain" description="Periplasmic binding protein" evidence="5">
    <location>
        <begin position="52"/>
        <end position="307"/>
    </location>
</feature>
<evidence type="ECO:0000259" key="5">
    <source>
        <dbReference type="Pfam" id="PF13407"/>
    </source>
</evidence>
<dbReference type="Pfam" id="PF13407">
    <property type="entry name" value="Peripla_BP_4"/>
    <property type="match status" value="1"/>
</dbReference>
<proteinExistence type="inferred from homology"/>
<dbReference type="Gene3D" id="3.40.50.2300">
    <property type="match status" value="2"/>
</dbReference>
<dbReference type="CDD" id="cd01536">
    <property type="entry name" value="PBP1_ABC_sugar_binding-like"/>
    <property type="match status" value="1"/>
</dbReference>
<protein>
    <submittedName>
        <fullName evidence="6">Sugar ABC transporter substrate-binding protein</fullName>
    </submittedName>
</protein>
<comment type="subcellular location">
    <subcellularLocation>
        <location evidence="1">Cell envelope</location>
    </subcellularLocation>
</comment>
<dbReference type="PANTHER" id="PTHR46847:SF4">
    <property type="entry name" value="AUTOINDUCER 2-BINDING PROTEIN LSRB"/>
    <property type="match status" value="1"/>
</dbReference>
<keyword evidence="3 4" id="KW-0732">Signal</keyword>
<evidence type="ECO:0000256" key="1">
    <source>
        <dbReference type="ARBA" id="ARBA00004196"/>
    </source>
</evidence>
<dbReference type="GO" id="GO:0030246">
    <property type="term" value="F:carbohydrate binding"/>
    <property type="evidence" value="ECO:0007669"/>
    <property type="project" value="UniProtKB-ARBA"/>
</dbReference>
<dbReference type="RefSeq" id="WP_094076730.1">
    <property type="nucleotide sequence ID" value="NZ_NBYO01000001.1"/>
</dbReference>
<dbReference type="GO" id="GO:0030313">
    <property type="term" value="C:cell envelope"/>
    <property type="evidence" value="ECO:0007669"/>
    <property type="project" value="UniProtKB-SubCell"/>
</dbReference>
<dbReference type="EMBL" id="NBYO01000001">
    <property type="protein sequence ID" value="OXT02779.1"/>
    <property type="molecule type" value="Genomic_DNA"/>
</dbReference>
<dbReference type="SUPFAM" id="SSF53822">
    <property type="entry name" value="Periplasmic binding protein-like I"/>
    <property type="match status" value="1"/>
</dbReference>
<dbReference type="InterPro" id="IPR025997">
    <property type="entry name" value="SBP_2_dom"/>
</dbReference>
<feature type="chain" id="PRO_5012127305" evidence="4">
    <location>
        <begin position="24"/>
        <end position="344"/>
    </location>
</feature>
<evidence type="ECO:0000256" key="2">
    <source>
        <dbReference type="ARBA" id="ARBA00007639"/>
    </source>
</evidence>
<accession>A0A231V3L9</accession>